<organism evidence="3">
    <name type="scientific">marine metagenome</name>
    <dbReference type="NCBI Taxonomy" id="408172"/>
    <lineage>
        <taxon>unclassified sequences</taxon>
        <taxon>metagenomes</taxon>
        <taxon>ecological metagenomes</taxon>
    </lineage>
</organism>
<dbReference type="GO" id="GO:0009245">
    <property type="term" value="P:lipid A biosynthetic process"/>
    <property type="evidence" value="ECO:0007669"/>
    <property type="project" value="TreeGrafter"/>
</dbReference>
<feature type="non-terminal residue" evidence="3">
    <location>
        <position position="301"/>
    </location>
</feature>
<evidence type="ECO:0000259" key="2">
    <source>
        <dbReference type="Pfam" id="PF04413"/>
    </source>
</evidence>
<dbReference type="GO" id="GO:0005886">
    <property type="term" value="C:plasma membrane"/>
    <property type="evidence" value="ECO:0007669"/>
    <property type="project" value="TreeGrafter"/>
</dbReference>
<name>A0A381X1F7_9ZZZZ</name>
<protein>
    <recommendedName>
        <fullName evidence="2">3-deoxy-D-manno-octulosonic-acid transferase N-terminal domain-containing protein</fullName>
    </recommendedName>
</protein>
<dbReference type="Pfam" id="PF04413">
    <property type="entry name" value="Glycos_transf_N"/>
    <property type="match status" value="1"/>
</dbReference>
<evidence type="ECO:0000313" key="3">
    <source>
        <dbReference type="EMBL" id="SVA58626.1"/>
    </source>
</evidence>
<reference evidence="3" key="1">
    <citation type="submission" date="2018-05" db="EMBL/GenBank/DDBJ databases">
        <authorList>
            <person name="Lanie J.A."/>
            <person name="Ng W.-L."/>
            <person name="Kazmierczak K.M."/>
            <person name="Andrzejewski T.M."/>
            <person name="Davidsen T.M."/>
            <person name="Wayne K.J."/>
            <person name="Tettelin H."/>
            <person name="Glass J.I."/>
            <person name="Rusch D."/>
            <person name="Podicherti R."/>
            <person name="Tsui H.-C.T."/>
            <person name="Winkler M.E."/>
        </authorList>
    </citation>
    <scope>NUCLEOTIDE SEQUENCE</scope>
</reference>
<dbReference type="GO" id="GO:0016740">
    <property type="term" value="F:transferase activity"/>
    <property type="evidence" value="ECO:0007669"/>
    <property type="project" value="UniProtKB-KW"/>
</dbReference>
<feature type="non-terminal residue" evidence="3">
    <location>
        <position position="1"/>
    </location>
</feature>
<accession>A0A381X1F7</accession>
<evidence type="ECO:0000256" key="1">
    <source>
        <dbReference type="ARBA" id="ARBA00022679"/>
    </source>
</evidence>
<dbReference type="PANTHER" id="PTHR42755">
    <property type="entry name" value="3-DEOXY-MANNO-OCTULOSONATE CYTIDYLYLTRANSFERASE"/>
    <property type="match status" value="1"/>
</dbReference>
<keyword evidence="1" id="KW-0808">Transferase</keyword>
<proteinExistence type="predicted"/>
<dbReference type="Gene3D" id="3.40.50.2000">
    <property type="entry name" value="Glycogen Phosphorylase B"/>
    <property type="match status" value="1"/>
</dbReference>
<feature type="domain" description="3-deoxy-D-manno-octulosonic-acid transferase N-terminal" evidence="2">
    <location>
        <begin position="2"/>
        <end position="174"/>
    </location>
</feature>
<dbReference type="InterPro" id="IPR038107">
    <property type="entry name" value="Glycos_transf_N_sf"/>
</dbReference>
<gene>
    <name evidence="3" type="ORF">METZ01_LOCUS111480</name>
</gene>
<dbReference type="InterPro" id="IPR039901">
    <property type="entry name" value="Kdotransferase"/>
</dbReference>
<dbReference type="AlphaFoldDB" id="A0A381X1F7"/>
<sequence>LEKLGILNAKRKLGKLIWFHGSSVGEILSVMPLIEKLEKKKNIKQILLTSNTLSSAKVFNNFKLKKTIHQFFPIDSNFITKKFLNYWKPSLAIFTESEIWPNIILNLKSRNTPLILLNARITKKTYKKWKKISFFSRSIFNKFDICLAQNDETKNYLKKLGAENIKKLGNLKFSETTLKNINKINKNTQKFFDSKKILFGAISTHQNEEIFCTKIHADLKKKYINGVTIIIPRHIHRAPDIKEEIEKIGLKVHLHSSGRKIDNKTDIYLVDTFGETKLFIKICKTVFLGGSLIQHGGQNPL</sequence>
<dbReference type="Gene3D" id="3.40.50.11720">
    <property type="entry name" value="3-Deoxy-D-manno-octulosonic-acid transferase, N-terminal domain"/>
    <property type="match status" value="1"/>
</dbReference>
<dbReference type="PANTHER" id="PTHR42755:SF1">
    <property type="entry name" value="3-DEOXY-D-MANNO-OCTULOSONIC ACID TRANSFERASE, MITOCHONDRIAL-RELATED"/>
    <property type="match status" value="1"/>
</dbReference>
<dbReference type="EMBL" id="UINC01013593">
    <property type="protein sequence ID" value="SVA58626.1"/>
    <property type="molecule type" value="Genomic_DNA"/>
</dbReference>
<dbReference type="InterPro" id="IPR007507">
    <property type="entry name" value="Glycos_transf_N"/>
</dbReference>